<sequence length="70" mass="7756">MSQVPRRTPTGPISPWKQPRLSTAKFCCPVVSLVFINRGTLRHLVLDRAAAPISLIRLVLNAISCDTCLR</sequence>
<evidence type="ECO:0000313" key="1">
    <source>
        <dbReference type="WBParaSite" id="MCU_010856-RA"/>
    </source>
</evidence>
<dbReference type="WBParaSite" id="MCU_010856-RB">
    <property type="protein sequence ID" value="MCU_010856-RB"/>
    <property type="gene ID" value="MCU_010856"/>
</dbReference>
<accession>A0A5K3FR89</accession>
<protein>
    <submittedName>
        <fullName evidence="1 2">Uncharacterized protein</fullName>
    </submittedName>
</protein>
<proteinExistence type="predicted"/>
<dbReference type="WBParaSite" id="MCU_010856-RA">
    <property type="protein sequence ID" value="MCU_010856-RA"/>
    <property type="gene ID" value="MCU_010856"/>
</dbReference>
<evidence type="ECO:0000313" key="2">
    <source>
        <dbReference type="WBParaSite" id="MCU_010856-RB"/>
    </source>
</evidence>
<reference evidence="1 2" key="1">
    <citation type="submission" date="2019-11" db="UniProtKB">
        <authorList>
            <consortium name="WormBaseParasite"/>
        </authorList>
    </citation>
    <scope>IDENTIFICATION</scope>
</reference>
<organism evidence="1">
    <name type="scientific">Mesocestoides corti</name>
    <name type="common">Flatworm</name>
    <dbReference type="NCBI Taxonomy" id="53468"/>
    <lineage>
        <taxon>Eukaryota</taxon>
        <taxon>Metazoa</taxon>
        <taxon>Spiralia</taxon>
        <taxon>Lophotrochozoa</taxon>
        <taxon>Platyhelminthes</taxon>
        <taxon>Cestoda</taxon>
        <taxon>Eucestoda</taxon>
        <taxon>Cyclophyllidea</taxon>
        <taxon>Mesocestoididae</taxon>
        <taxon>Mesocestoides</taxon>
    </lineage>
</organism>
<name>A0A5K3FR89_MESCO</name>
<dbReference type="AlphaFoldDB" id="A0A5K3FR89"/>